<dbReference type="UniPathway" id="UPA00538">
    <property type="reaction ID" value="UER00593"/>
</dbReference>
<keyword evidence="1 8" id="KW-0004">4Fe-4S</keyword>
<reference evidence="10 11" key="1">
    <citation type="submission" date="2017-03" db="EMBL/GenBank/DDBJ databases">
        <title>Genome sequence of Geothermobacter sp. EPR-M, Deep-Sea Iron Reducer.</title>
        <authorList>
            <person name="Tully B."/>
            <person name="Savalia P."/>
            <person name="Abuyen K."/>
            <person name="Baughan C."/>
            <person name="Romero E."/>
            <person name="Ronkowski C."/>
            <person name="Torres B."/>
            <person name="Tremblay J."/>
            <person name="Trujillo A."/>
            <person name="Tyler M."/>
            <person name="Perez-Rodriguez I."/>
            <person name="Amend J."/>
        </authorList>
    </citation>
    <scope>NUCLEOTIDE SEQUENCE [LARGE SCALE GENOMIC DNA]</scope>
    <source>
        <strain evidence="10 11">EPR-M</strain>
    </source>
</reference>
<dbReference type="PANTHER" id="PTHR10949:SF0">
    <property type="entry name" value="LIPOYL SYNTHASE, MITOCHONDRIAL"/>
    <property type="match status" value="1"/>
</dbReference>
<evidence type="ECO:0000256" key="1">
    <source>
        <dbReference type="ARBA" id="ARBA00022485"/>
    </source>
</evidence>
<keyword evidence="11" id="KW-1185">Reference proteome</keyword>
<dbReference type="SFLD" id="SFLDG01058">
    <property type="entry name" value="lipoyl_synthase_like"/>
    <property type="match status" value="1"/>
</dbReference>
<dbReference type="GO" id="GO:0009249">
    <property type="term" value="P:protein lipoylation"/>
    <property type="evidence" value="ECO:0007669"/>
    <property type="project" value="UniProtKB-UniRule"/>
</dbReference>
<dbReference type="Gene3D" id="3.20.20.70">
    <property type="entry name" value="Aldolase class I"/>
    <property type="match status" value="1"/>
</dbReference>
<protein>
    <recommendedName>
        <fullName evidence="8">Lipoyl synthase</fullName>
        <ecNumber evidence="8">2.8.1.8</ecNumber>
    </recommendedName>
    <alternativeName>
        <fullName evidence="8">Lip-syn</fullName>
        <shortName evidence="8">LS</shortName>
    </alternativeName>
    <alternativeName>
        <fullName evidence="8">Lipoate synthase</fullName>
    </alternativeName>
    <alternativeName>
        <fullName evidence="8">Lipoic acid synthase</fullName>
    </alternativeName>
    <alternativeName>
        <fullName evidence="8">Sulfur insertion protein LipA</fullName>
    </alternativeName>
</protein>
<dbReference type="NCBIfam" id="NF004019">
    <property type="entry name" value="PRK05481.1"/>
    <property type="match status" value="1"/>
</dbReference>
<dbReference type="GO" id="GO:0046872">
    <property type="term" value="F:metal ion binding"/>
    <property type="evidence" value="ECO:0007669"/>
    <property type="project" value="UniProtKB-KW"/>
</dbReference>
<keyword evidence="6 8" id="KW-0411">Iron-sulfur</keyword>
<sequence>MRAVNRKKPDWLRVKLPAGRQFRSVRQALARQSLHTVCEEANCPNKTECWSTGTATFMILGDTCTRGCAFCAVKRGNPEGRFDPDEAQRVADAASAMGLEYVVITSVTRDDLPDGGAELFAATIRRIKQLNPTPGVEVLIPDYLGDALDTIIAARPDVIAHNIEVVERLSGEYRHPGFDFDRSLEVLARVNRDGDRILTKSSLMLGLGETDKEIEMAMQKLIDVGVRILVMGQYLSPTRKHVPVLEYIRPEKFDQWAERGREMGFDFVAAGPLVRTSYRAAEAFVEQNKNQTP</sequence>
<dbReference type="InterPro" id="IPR031691">
    <property type="entry name" value="LIAS_N"/>
</dbReference>
<feature type="binding site" evidence="8">
    <location>
        <position position="43"/>
    </location>
    <ligand>
        <name>[4Fe-4S] cluster</name>
        <dbReference type="ChEBI" id="CHEBI:49883"/>
        <label>1</label>
    </ligand>
</feature>
<dbReference type="SMART" id="SM00729">
    <property type="entry name" value="Elp3"/>
    <property type="match status" value="1"/>
</dbReference>
<dbReference type="InterPro" id="IPR007197">
    <property type="entry name" value="rSAM"/>
</dbReference>
<evidence type="ECO:0000256" key="8">
    <source>
        <dbReference type="HAMAP-Rule" id="MF_00206"/>
    </source>
</evidence>
<evidence type="ECO:0000256" key="3">
    <source>
        <dbReference type="ARBA" id="ARBA00022691"/>
    </source>
</evidence>
<dbReference type="NCBIfam" id="TIGR00510">
    <property type="entry name" value="lipA"/>
    <property type="match status" value="1"/>
</dbReference>
<dbReference type="STRING" id="1969733.B5V00_14065"/>
<comment type="function">
    <text evidence="8">Catalyzes the radical-mediated insertion of two sulfur atoms into the C-6 and C-8 positions of the octanoyl moiety bound to the lipoyl domains of lipoate-dependent enzymes, thereby converting the octanoylated domains into lipoylated derivatives.</text>
</comment>
<organism evidence="10 11">
    <name type="scientific">Geothermobacter hydrogeniphilus</name>
    <dbReference type="NCBI Taxonomy" id="1969733"/>
    <lineage>
        <taxon>Bacteria</taxon>
        <taxon>Pseudomonadati</taxon>
        <taxon>Thermodesulfobacteriota</taxon>
        <taxon>Desulfuromonadia</taxon>
        <taxon>Desulfuromonadales</taxon>
        <taxon>Geothermobacteraceae</taxon>
        <taxon>Geothermobacter</taxon>
    </lineage>
</organism>
<keyword evidence="2 8" id="KW-0808">Transferase</keyword>
<evidence type="ECO:0000256" key="4">
    <source>
        <dbReference type="ARBA" id="ARBA00022723"/>
    </source>
</evidence>
<feature type="binding site" evidence="8">
    <location>
        <position position="277"/>
    </location>
    <ligand>
        <name>[4Fe-4S] cluster</name>
        <dbReference type="ChEBI" id="CHEBI:49883"/>
        <label>1</label>
    </ligand>
</feature>
<dbReference type="EMBL" id="NAAD01000021">
    <property type="protein sequence ID" value="ORJ57138.1"/>
    <property type="molecule type" value="Genomic_DNA"/>
</dbReference>
<dbReference type="GO" id="GO:0005737">
    <property type="term" value="C:cytoplasm"/>
    <property type="evidence" value="ECO:0007669"/>
    <property type="project" value="UniProtKB-SubCell"/>
</dbReference>
<dbReference type="SUPFAM" id="SSF102114">
    <property type="entry name" value="Radical SAM enzymes"/>
    <property type="match status" value="1"/>
</dbReference>
<keyword evidence="5 8" id="KW-0408">Iron</keyword>
<dbReference type="GO" id="GO:0051539">
    <property type="term" value="F:4 iron, 4 sulfur cluster binding"/>
    <property type="evidence" value="ECO:0007669"/>
    <property type="project" value="UniProtKB-UniRule"/>
</dbReference>
<dbReference type="GO" id="GO:0016992">
    <property type="term" value="F:lipoate synthase activity"/>
    <property type="evidence" value="ECO:0007669"/>
    <property type="project" value="UniProtKB-UniRule"/>
</dbReference>
<evidence type="ECO:0000256" key="5">
    <source>
        <dbReference type="ARBA" id="ARBA00023004"/>
    </source>
</evidence>
<evidence type="ECO:0000313" key="11">
    <source>
        <dbReference type="Proteomes" id="UP000193136"/>
    </source>
</evidence>
<dbReference type="PIRSF" id="PIRSF005963">
    <property type="entry name" value="Lipoyl_synth"/>
    <property type="match status" value="1"/>
</dbReference>
<dbReference type="InterPro" id="IPR058240">
    <property type="entry name" value="rSAM_sf"/>
</dbReference>
<dbReference type="Proteomes" id="UP000193136">
    <property type="component" value="Unassembled WGS sequence"/>
</dbReference>
<comment type="subcellular location">
    <subcellularLocation>
        <location evidence="8">Cytoplasm</location>
    </subcellularLocation>
</comment>
<dbReference type="PANTHER" id="PTHR10949">
    <property type="entry name" value="LIPOYL SYNTHASE"/>
    <property type="match status" value="1"/>
</dbReference>
<keyword evidence="3 8" id="KW-0949">S-adenosyl-L-methionine</keyword>
<evidence type="ECO:0000256" key="2">
    <source>
        <dbReference type="ARBA" id="ARBA00022679"/>
    </source>
</evidence>
<dbReference type="InterPro" id="IPR006638">
    <property type="entry name" value="Elp3/MiaA/NifB-like_rSAM"/>
</dbReference>
<dbReference type="PROSITE" id="PS51918">
    <property type="entry name" value="RADICAL_SAM"/>
    <property type="match status" value="1"/>
</dbReference>
<evidence type="ECO:0000259" key="9">
    <source>
        <dbReference type="PROSITE" id="PS51918"/>
    </source>
</evidence>
<comment type="cofactor">
    <cofactor evidence="8">
        <name>[4Fe-4S] cluster</name>
        <dbReference type="ChEBI" id="CHEBI:49883"/>
    </cofactor>
    <text evidence="8">Binds 2 [4Fe-4S] clusters per subunit. One cluster is coordinated with 3 cysteines and an exchangeable S-adenosyl-L-methionine.</text>
</comment>
<gene>
    <name evidence="8" type="primary">lipA</name>
    <name evidence="10" type="ORF">B5V00_14065</name>
</gene>
<dbReference type="Pfam" id="PF16881">
    <property type="entry name" value="LIAS_N"/>
    <property type="match status" value="1"/>
</dbReference>
<evidence type="ECO:0000256" key="6">
    <source>
        <dbReference type="ARBA" id="ARBA00023014"/>
    </source>
</evidence>
<dbReference type="HAMAP" id="MF_00206">
    <property type="entry name" value="Lipoyl_synth"/>
    <property type="match status" value="1"/>
</dbReference>
<feature type="domain" description="Radical SAM core" evidence="9">
    <location>
        <begin position="50"/>
        <end position="266"/>
    </location>
</feature>
<dbReference type="RefSeq" id="WP_085011454.1">
    <property type="nucleotide sequence ID" value="NZ_NAAD01000021.1"/>
</dbReference>
<dbReference type="Pfam" id="PF04055">
    <property type="entry name" value="Radical_SAM"/>
    <property type="match status" value="1"/>
</dbReference>
<accession>A0A1X0XWC2</accession>
<dbReference type="NCBIfam" id="NF009544">
    <property type="entry name" value="PRK12928.1"/>
    <property type="match status" value="1"/>
</dbReference>
<feature type="binding site" evidence="8">
    <location>
        <position position="64"/>
    </location>
    <ligand>
        <name>[4Fe-4S] cluster</name>
        <dbReference type="ChEBI" id="CHEBI:49883"/>
        <label>2</label>
        <note>4Fe-4S-S-AdoMet</note>
    </ligand>
</feature>
<dbReference type="OrthoDB" id="9787898at2"/>
<feature type="binding site" evidence="8">
    <location>
        <position position="49"/>
    </location>
    <ligand>
        <name>[4Fe-4S] cluster</name>
        <dbReference type="ChEBI" id="CHEBI:49883"/>
        <label>1</label>
    </ligand>
</feature>
<dbReference type="InterPro" id="IPR003698">
    <property type="entry name" value="Lipoyl_synth"/>
</dbReference>
<dbReference type="CDD" id="cd01335">
    <property type="entry name" value="Radical_SAM"/>
    <property type="match status" value="1"/>
</dbReference>
<feature type="binding site" evidence="8">
    <location>
        <position position="71"/>
    </location>
    <ligand>
        <name>[4Fe-4S] cluster</name>
        <dbReference type="ChEBI" id="CHEBI:49883"/>
        <label>2</label>
        <note>4Fe-4S-S-AdoMet</note>
    </ligand>
</feature>
<keyword evidence="4 8" id="KW-0479">Metal-binding</keyword>
<evidence type="ECO:0000313" key="10">
    <source>
        <dbReference type="EMBL" id="ORJ57138.1"/>
    </source>
</evidence>
<dbReference type="InterPro" id="IPR013785">
    <property type="entry name" value="Aldolase_TIM"/>
</dbReference>
<evidence type="ECO:0000256" key="7">
    <source>
        <dbReference type="ARBA" id="ARBA00047326"/>
    </source>
</evidence>
<name>A0A1X0XWC2_9BACT</name>
<comment type="caution">
    <text evidence="10">The sequence shown here is derived from an EMBL/GenBank/DDBJ whole genome shotgun (WGS) entry which is preliminary data.</text>
</comment>
<feature type="binding site" evidence="8">
    <location>
        <position position="68"/>
    </location>
    <ligand>
        <name>[4Fe-4S] cluster</name>
        <dbReference type="ChEBI" id="CHEBI:49883"/>
        <label>2</label>
        <note>4Fe-4S-S-AdoMet</note>
    </ligand>
</feature>
<comment type="pathway">
    <text evidence="8">Protein modification; protein lipoylation via endogenous pathway; protein N(6)-(lipoyl)lysine from octanoyl-[acyl-carrier-protein]: step 2/2.</text>
</comment>
<keyword evidence="8" id="KW-0963">Cytoplasm</keyword>
<dbReference type="AlphaFoldDB" id="A0A1X0XWC2"/>
<dbReference type="SFLD" id="SFLDF00271">
    <property type="entry name" value="lipoyl_synthase"/>
    <property type="match status" value="1"/>
</dbReference>
<feature type="binding site" evidence="8">
    <location>
        <position position="38"/>
    </location>
    <ligand>
        <name>[4Fe-4S] cluster</name>
        <dbReference type="ChEBI" id="CHEBI:49883"/>
        <label>1</label>
    </ligand>
</feature>
<comment type="similarity">
    <text evidence="8">Belongs to the radical SAM superfamily. Lipoyl synthase family.</text>
</comment>
<dbReference type="EC" id="2.8.1.8" evidence="8"/>
<comment type="catalytic activity">
    <reaction evidence="7 8">
        <text>[[Fe-S] cluster scaffold protein carrying a second [4Fe-4S](2+) cluster] + N(6)-octanoyl-L-lysyl-[protein] + 2 oxidized [2Fe-2S]-[ferredoxin] + 2 S-adenosyl-L-methionine + 4 H(+) = [[Fe-S] cluster scaffold protein] + N(6)-[(R)-dihydrolipoyl]-L-lysyl-[protein] + 4 Fe(3+) + 2 hydrogen sulfide + 2 5'-deoxyadenosine + 2 L-methionine + 2 reduced [2Fe-2S]-[ferredoxin]</text>
        <dbReference type="Rhea" id="RHEA:16585"/>
        <dbReference type="Rhea" id="RHEA-COMP:9928"/>
        <dbReference type="Rhea" id="RHEA-COMP:10000"/>
        <dbReference type="Rhea" id="RHEA-COMP:10001"/>
        <dbReference type="Rhea" id="RHEA-COMP:10475"/>
        <dbReference type="Rhea" id="RHEA-COMP:14568"/>
        <dbReference type="Rhea" id="RHEA-COMP:14569"/>
        <dbReference type="ChEBI" id="CHEBI:15378"/>
        <dbReference type="ChEBI" id="CHEBI:17319"/>
        <dbReference type="ChEBI" id="CHEBI:29034"/>
        <dbReference type="ChEBI" id="CHEBI:29919"/>
        <dbReference type="ChEBI" id="CHEBI:33722"/>
        <dbReference type="ChEBI" id="CHEBI:33737"/>
        <dbReference type="ChEBI" id="CHEBI:33738"/>
        <dbReference type="ChEBI" id="CHEBI:57844"/>
        <dbReference type="ChEBI" id="CHEBI:59789"/>
        <dbReference type="ChEBI" id="CHEBI:78809"/>
        <dbReference type="ChEBI" id="CHEBI:83100"/>
        <dbReference type="EC" id="2.8.1.8"/>
    </reaction>
</comment>
<dbReference type="SFLD" id="SFLDS00029">
    <property type="entry name" value="Radical_SAM"/>
    <property type="match status" value="1"/>
</dbReference>
<proteinExistence type="inferred from homology"/>